<accession>A0AAD7EJ27</accession>
<gene>
    <name evidence="3" type="ORF">DFH08DRAFT_940750</name>
</gene>
<reference evidence="3" key="1">
    <citation type="submission" date="2023-03" db="EMBL/GenBank/DDBJ databases">
        <title>Massive genome expansion in bonnet fungi (Mycena s.s.) driven by repeated elements and novel gene families across ecological guilds.</title>
        <authorList>
            <consortium name="Lawrence Berkeley National Laboratory"/>
            <person name="Harder C.B."/>
            <person name="Miyauchi S."/>
            <person name="Viragh M."/>
            <person name="Kuo A."/>
            <person name="Thoen E."/>
            <person name="Andreopoulos B."/>
            <person name="Lu D."/>
            <person name="Skrede I."/>
            <person name="Drula E."/>
            <person name="Henrissat B."/>
            <person name="Morin E."/>
            <person name="Kohler A."/>
            <person name="Barry K."/>
            <person name="LaButti K."/>
            <person name="Morin E."/>
            <person name="Salamov A."/>
            <person name="Lipzen A."/>
            <person name="Mereny Z."/>
            <person name="Hegedus B."/>
            <person name="Baldrian P."/>
            <person name="Stursova M."/>
            <person name="Weitz H."/>
            <person name="Taylor A."/>
            <person name="Grigoriev I.V."/>
            <person name="Nagy L.G."/>
            <person name="Martin F."/>
            <person name="Kauserud H."/>
        </authorList>
    </citation>
    <scope>NUCLEOTIDE SEQUENCE</scope>
    <source>
        <strain evidence="3">CBHHK002</strain>
    </source>
</reference>
<feature type="transmembrane region" description="Helical" evidence="1">
    <location>
        <begin position="6"/>
        <end position="34"/>
    </location>
</feature>
<organism evidence="3 4">
    <name type="scientific">Mycena albidolilacea</name>
    <dbReference type="NCBI Taxonomy" id="1033008"/>
    <lineage>
        <taxon>Eukaryota</taxon>
        <taxon>Fungi</taxon>
        <taxon>Dikarya</taxon>
        <taxon>Basidiomycota</taxon>
        <taxon>Agaricomycotina</taxon>
        <taxon>Agaricomycetes</taxon>
        <taxon>Agaricomycetidae</taxon>
        <taxon>Agaricales</taxon>
        <taxon>Marasmiineae</taxon>
        <taxon>Mycenaceae</taxon>
        <taxon>Mycena</taxon>
    </lineage>
</organism>
<dbReference type="AlphaFoldDB" id="A0AAD7EJ27"/>
<dbReference type="Proteomes" id="UP001218218">
    <property type="component" value="Unassembled WGS sequence"/>
</dbReference>
<protein>
    <recommendedName>
        <fullName evidence="2">DUF6534 domain-containing protein</fullName>
    </recommendedName>
</protein>
<evidence type="ECO:0000259" key="2">
    <source>
        <dbReference type="Pfam" id="PF20152"/>
    </source>
</evidence>
<keyword evidence="1" id="KW-0472">Membrane</keyword>
<feature type="transmembrane region" description="Helical" evidence="1">
    <location>
        <begin position="156"/>
        <end position="177"/>
    </location>
</feature>
<feature type="transmembrane region" description="Helical" evidence="1">
    <location>
        <begin position="225"/>
        <end position="246"/>
    </location>
</feature>
<feature type="domain" description="DUF6534" evidence="2">
    <location>
        <begin position="162"/>
        <end position="243"/>
    </location>
</feature>
<feature type="transmembrane region" description="Helical" evidence="1">
    <location>
        <begin position="117"/>
        <end position="136"/>
    </location>
</feature>
<keyword evidence="4" id="KW-1185">Reference proteome</keyword>
<feature type="transmembrane region" description="Helical" evidence="1">
    <location>
        <begin position="197"/>
        <end position="219"/>
    </location>
</feature>
<keyword evidence="1" id="KW-1133">Transmembrane helix</keyword>
<proteinExistence type="predicted"/>
<dbReference type="Pfam" id="PF20152">
    <property type="entry name" value="DUF6534"/>
    <property type="match status" value="1"/>
</dbReference>
<keyword evidence="1" id="KW-0812">Transmembrane</keyword>
<evidence type="ECO:0000313" key="4">
    <source>
        <dbReference type="Proteomes" id="UP001218218"/>
    </source>
</evidence>
<name>A0AAD7EJ27_9AGAR</name>
<evidence type="ECO:0000313" key="3">
    <source>
        <dbReference type="EMBL" id="KAJ7328059.1"/>
    </source>
</evidence>
<feature type="transmembrane region" description="Helical" evidence="1">
    <location>
        <begin position="46"/>
        <end position="70"/>
    </location>
</feature>
<sequence length="317" mass="34540">MAALPASLPIVLVVASWANISLYTLEIVLCVRYFMRPSRLLAHRIAVGVMLFADSACTISISMDVCLAVLRTPPTPTTLRLIFEPMAVTIFATALSSVVAQLFLCRLLRALTRNGPVTGALVLMIFVHLGLSWASGLLFLRRERDMDGIVSSTTTAGAALCAATDVIIAVSLAWKFWRMMCQSSPERETRSLLRRILILAICSGAICATNTVLMAVFLLNGSLAFFFFFTWQGRVYALTILGNFLVGIPKLHRSETPATHGNFSTVVFHVPDDALPPKPPRAIQDGVWFATGDLARYENHVHASLHLEGLPLGSLNG</sequence>
<comment type="caution">
    <text evidence="3">The sequence shown here is derived from an EMBL/GenBank/DDBJ whole genome shotgun (WGS) entry which is preliminary data.</text>
</comment>
<dbReference type="InterPro" id="IPR045339">
    <property type="entry name" value="DUF6534"/>
</dbReference>
<evidence type="ECO:0000256" key="1">
    <source>
        <dbReference type="SAM" id="Phobius"/>
    </source>
</evidence>
<dbReference type="EMBL" id="JARIHO010000040">
    <property type="protein sequence ID" value="KAJ7328059.1"/>
    <property type="molecule type" value="Genomic_DNA"/>
</dbReference>
<feature type="transmembrane region" description="Helical" evidence="1">
    <location>
        <begin position="82"/>
        <end position="105"/>
    </location>
</feature>